<dbReference type="AlphaFoldDB" id="A0A1I2ARV4"/>
<organism evidence="2 3">
    <name type="scientific">Succiniclasticum ruminis DSM 9236</name>
    <dbReference type="NCBI Taxonomy" id="1123323"/>
    <lineage>
        <taxon>Bacteria</taxon>
        <taxon>Bacillati</taxon>
        <taxon>Bacillota</taxon>
        <taxon>Negativicutes</taxon>
        <taxon>Acidaminococcales</taxon>
        <taxon>Acidaminococcaceae</taxon>
        <taxon>Succiniclasticum</taxon>
    </lineage>
</organism>
<proteinExistence type="predicted"/>
<reference evidence="2 3" key="1">
    <citation type="submission" date="2016-10" db="EMBL/GenBank/DDBJ databases">
        <authorList>
            <person name="de Groot N.N."/>
        </authorList>
    </citation>
    <scope>NUCLEOTIDE SEQUENCE [LARGE SCALE GENOMIC DNA]</scope>
    <source>
        <strain evidence="2 3">DSM 9236</strain>
    </source>
</reference>
<accession>A0A1I2ARV4</accession>
<name>A0A1I2ARV4_9FIRM</name>
<evidence type="ECO:0000313" key="3">
    <source>
        <dbReference type="Proteomes" id="UP000198896"/>
    </source>
</evidence>
<evidence type="ECO:0000259" key="1">
    <source>
        <dbReference type="Pfam" id="PF03432"/>
    </source>
</evidence>
<dbReference type="Proteomes" id="UP000198896">
    <property type="component" value="Unassembled WGS sequence"/>
</dbReference>
<dbReference type="EMBL" id="FONL01000007">
    <property type="protein sequence ID" value="SFE46479.1"/>
    <property type="molecule type" value="Genomic_DNA"/>
</dbReference>
<gene>
    <name evidence="2" type="ORF">SAMN05216245_1072</name>
</gene>
<dbReference type="RefSeq" id="WP_093913388.1">
    <property type="nucleotide sequence ID" value="NZ_FONL01000007.1"/>
</dbReference>
<evidence type="ECO:0000313" key="2">
    <source>
        <dbReference type="EMBL" id="SFE46479.1"/>
    </source>
</evidence>
<sequence length="211" mass="24895">MAIFHYISDSRYTLDGVIRYIRGRLNKGNDVRQTSKHYGNVSDYDGLFVDPDHAAMDMLLFKNICSKEGGSQYKHFVLSLEDNELVRYLNCMTPEGLNRWDVFWDVAWAIQDITNCQLVYAVHTNTKNIHMHIIINPIRMDTYQKLNIDYQMFYGMIGTLNEILRSYRLREIRGGQGFCRDDDDQIINNDDTERKWWNIYPTGIEYLIPQS</sequence>
<dbReference type="OrthoDB" id="9762440at2"/>
<feature type="domain" description="MobA/VirD2-like nuclease" evidence="1">
    <location>
        <begin position="39"/>
        <end position="169"/>
    </location>
</feature>
<protein>
    <submittedName>
        <fullName evidence="2">Relaxase/Mobilisation nuclease domain-containing protein</fullName>
    </submittedName>
</protein>
<dbReference type="STRING" id="1123323.SAMN05216245_1072"/>
<dbReference type="Pfam" id="PF03432">
    <property type="entry name" value="Relaxase"/>
    <property type="match status" value="1"/>
</dbReference>
<keyword evidence="3" id="KW-1185">Reference proteome</keyword>
<dbReference type="InterPro" id="IPR005094">
    <property type="entry name" value="Endonuclease_MobA/VirD2"/>
</dbReference>